<dbReference type="EMBL" id="CP048409">
    <property type="protein sequence ID" value="QIA07253.1"/>
    <property type="molecule type" value="Genomic_DNA"/>
</dbReference>
<gene>
    <name evidence="2" type="ORF">G0Q07_05725</name>
</gene>
<sequence length="111" mass="11623">MLYADTKVKKLKKQVVLAVLAIAVVLFSSNGTKAQSLTTNPSGNYEAASSSAAVNIGATVTVGTGSAQLNAATVAISANYSSSILLKINSSTSSPYFDLYNKAQQRNFRWG</sequence>
<keyword evidence="1" id="KW-0732">Signal</keyword>
<evidence type="ECO:0000313" key="3">
    <source>
        <dbReference type="Proteomes" id="UP000474630"/>
    </source>
</evidence>
<organism evidence="2 3">
    <name type="scientific">Draconibacterium halophilum</name>
    <dbReference type="NCBI Taxonomy" id="2706887"/>
    <lineage>
        <taxon>Bacteria</taxon>
        <taxon>Pseudomonadati</taxon>
        <taxon>Bacteroidota</taxon>
        <taxon>Bacteroidia</taxon>
        <taxon>Marinilabiliales</taxon>
        <taxon>Prolixibacteraceae</taxon>
        <taxon>Draconibacterium</taxon>
    </lineage>
</organism>
<reference evidence="2 3" key="1">
    <citation type="submission" date="2020-02" db="EMBL/GenBank/DDBJ databases">
        <title>Genome sequencing for Draconibacterium sp. strain M1.</title>
        <authorList>
            <person name="Park S.-J."/>
        </authorList>
    </citation>
    <scope>NUCLEOTIDE SEQUENCE [LARGE SCALE GENOMIC DNA]</scope>
    <source>
        <strain evidence="2 3">M1</strain>
    </source>
</reference>
<evidence type="ECO:0000313" key="2">
    <source>
        <dbReference type="EMBL" id="QIA07253.1"/>
    </source>
</evidence>
<dbReference type="KEGG" id="drc:G0Q07_05725"/>
<name>A0A6C0RCP3_9BACT</name>
<accession>A0A6C0RCP3</accession>
<feature type="chain" id="PRO_5025663526" evidence="1">
    <location>
        <begin position="35"/>
        <end position="111"/>
    </location>
</feature>
<feature type="signal peptide" evidence="1">
    <location>
        <begin position="1"/>
        <end position="34"/>
    </location>
</feature>
<dbReference type="Proteomes" id="UP000474630">
    <property type="component" value="Chromosome"/>
</dbReference>
<dbReference type="AlphaFoldDB" id="A0A6C0RCP3"/>
<keyword evidence="3" id="KW-1185">Reference proteome</keyword>
<protein>
    <submittedName>
        <fullName evidence="2">Uncharacterized protein</fullName>
    </submittedName>
</protein>
<dbReference type="RefSeq" id="WP_163345180.1">
    <property type="nucleotide sequence ID" value="NZ_CP048409.1"/>
</dbReference>
<proteinExistence type="predicted"/>
<evidence type="ECO:0000256" key="1">
    <source>
        <dbReference type="SAM" id="SignalP"/>
    </source>
</evidence>